<dbReference type="AlphaFoldDB" id="A0AAV4MPE8"/>
<proteinExistence type="predicted"/>
<evidence type="ECO:0000313" key="1">
    <source>
        <dbReference type="EMBL" id="GIX73392.1"/>
    </source>
</evidence>
<reference evidence="1 2" key="1">
    <citation type="submission" date="2021-06" db="EMBL/GenBank/DDBJ databases">
        <title>Caerostris extrusa draft genome.</title>
        <authorList>
            <person name="Kono N."/>
            <person name="Arakawa K."/>
        </authorList>
    </citation>
    <scope>NUCLEOTIDE SEQUENCE [LARGE SCALE GENOMIC DNA]</scope>
</reference>
<dbReference type="Proteomes" id="UP001054945">
    <property type="component" value="Unassembled WGS sequence"/>
</dbReference>
<keyword evidence="2" id="KW-1185">Reference proteome</keyword>
<name>A0AAV4MPE8_CAEEX</name>
<gene>
    <name evidence="1" type="ORF">CEXT_187861</name>
</gene>
<evidence type="ECO:0000313" key="2">
    <source>
        <dbReference type="Proteomes" id="UP001054945"/>
    </source>
</evidence>
<accession>A0AAV4MPE8</accession>
<organism evidence="1 2">
    <name type="scientific">Caerostris extrusa</name>
    <name type="common">Bark spider</name>
    <name type="synonym">Caerostris bankana</name>
    <dbReference type="NCBI Taxonomy" id="172846"/>
    <lineage>
        <taxon>Eukaryota</taxon>
        <taxon>Metazoa</taxon>
        <taxon>Ecdysozoa</taxon>
        <taxon>Arthropoda</taxon>
        <taxon>Chelicerata</taxon>
        <taxon>Arachnida</taxon>
        <taxon>Araneae</taxon>
        <taxon>Araneomorphae</taxon>
        <taxon>Entelegynae</taxon>
        <taxon>Araneoidea</taxon>
        <taxon>Araneidae</taxon>
        <taxon>Caerostris</taxon>
    </lineage>
</organism>
<protein>
    <submittedName>
        <fullName evidence="1">Uncharacterized protein</fullName>
    </submittedName>
</protein>
<sequence>MRLPVLNRILAAVKMFPGSSDSLYNALLNVINLNSIDSSAYHKILNLAMTNMQHQLEGPVEYLKFILLCRKVNCSLENPIQTRAVIDIARNKIPDCLKFWMLEHQFEAFEKDSNKKIAKKLLNKSLKKNVVKKLEKIILPKSLLRKIATK</sequence>
<dbReference type="EMBL" id="BPLR01002405">
    <property type="protein sequence ID" value="GIX73392.1"/>
    <property type="molecule type" value="Genomic_DNA"/>
</dbReference>
<comment type="caution">
    <text evidence="1">The sequence shown here is derived from an EMBL/GenBank/DDBJ whole genome shotgun (WGS) entry which is preliminary data.</text>
</comment>